<dbReference type="AlphaFoldDB" id="A0A4Z2EAV7"/>
<organism evidence="1 2">
    <name type="scientific">Liparis tanakae</name>
    <name type="common">Tanaka's snailfish</name>
    <dbReference type="NCBI Taxonomy" id="230148"/>
    <lineage>
        <taxon>Eukaryota</taxon>
        <taxon>Metazoa</taxon>
        <taxon>Chordata</taxon>
        <taxon>Craniata</taxon>
        <taxon>Vertebrata</taxon>
        <taxon>Euteleostomi</taxon>
        <taxon>Actinopterygii</taxon>
        <taxon>Neopterygii</taxon>
        <taxon>Teleostei</taxon>
        <taxon>Neoteleostei</taxon>
        <taxon>Acanthomorphata</taxon>
        <taxon>Eupercaria</taxon>
        <taxon>Perciformes</taxon>
        <taxon>Cottioidei</taxon>
        <taxon>Cottales</taxon>
        <taxon>Liparidae</taxon>
        <taxon>Liparis</taxon>
    </lineage>
</organism>
<dbReference type="EMBL" id="SRLO01012683">
    <property type="protein sequence ID" value="TNN25392.1"/>
    <property type="molecule type" value="Genomic_DNA"/>
</dbReference>
<reference evidence="1 2" key="1">
    <citation type="submission" date="2019-03" db="EMBL/GenBank/DDBJ databases">
        <title>First draft genome of Liparis tanakae, snailfish: a comprehensive survey of snailfish specific genes.</title>
        <authorList>
            <person name="Kim W."/>
            <person name="Song I."/>
            <person name="Jeong J.-H."/>
            <person name="Kim D."/>
            <person name="Kim S."/>
            <person name="Ryu S."/>
            <person name="Song J.Y."/>
            <person name="Lee S.K."/>
        </authorList>
    </citation>
    <scope>NUCLEOTIDE SEQUENCE [LARGE SCALE GENOMIC DNA]</scope>
    <source>
        <tissue evidence="1">Muscle</tissue>
    </source>
</reference>
<protein>
    <submittedName>
        <fullName evidence="1">Phospholipid-transporting ATPase ID</fullName>
    </submittedName>
</protein>
<comment type="caution">
    <text evidence="1">The sequence shown here is derived from an EMBL/GenBank/DDBJ whole genome shotgun (WGS) entry which is preliminary data.</text>
</comment>
<dbReference type="OrthoDB" id="377733at2759"/>
<proteinExistence type="predicted"/>
<keyword evidence="2" id="KW-1185">Reference proteome</keyword>
<accession>A0A4Z2EAV7</accession>
<name>A0A4Z2EAV7_9TELE</name>
<dbReference type="Proteomes" id="UP000314294">
    <property type="component" value="Unassembled WGS sequence"/>
</dbReference>
<evidence type="ECO:0000313" key="2">
    <source>
        <dbReference type="Proteomes" id="UP000314294"/>
    </source>
</evidence>
<evidence type="ECO:0000313" key="1">
    <source>
        <dbReference type="EMBL" id="TNN25392.1"/>
    </source>
</evidence>
<gene>
    <name evidence="1" type="primary">ATP8B2_2</name>
    <name evidence="1" type="ORF">EYF80_064480</name>
</gene>
<sequence>MNEVFVISGNSPEDVRRELRNALSSMKPEEDSVFPPERSLGSSVEVMADEVVNGEYGLVINGHSLVRHQGFLSDLYCDWGDGGRGGRTVIRVRGKKDAKKICALTLDCMS</sequence>